<keyword evidence="3" id="KW-1133">Transmembrane helix</keyword>
<dbReference type="Proteomes" id="UP000009168">
    <property type="component" value="Unassembled WGS sequence"/>
</dbReference>
<dbReference type="GO" id="GO:0016020">
    <property type="term" value="C:membrane"/>
    <property type="evidence" value="ECO:0007669"/>
    <property type="project" value="TreeGrafter"/>
</dbReference>
<evidence type="ECO:0000313" key="5">
    <source>
        <dbReference type="Proteomes" id="UP000009168"/>
    </source>
</evidence>
<keyword evidence="1" id="KW-0802">TPR repeat</keyword>
<dbReference type="EMBL" id="GG662523">
    <property type="protein sequence ID" value="EAS02705.1"/>
    <property type="molecule type" value="Genomic_DNA"/>
</dbReference>
<dbReference type="Gene3D" id="1.25.40.10">
    <property type="entry name" value="Tetratricopeptide repeat domain"/>
    <property type="match status" value="1"/>
</dbReference>
<dbReference type="PANTHER" id="PTHR46512:SF1">
    <property type="entry name" value="PEPTIDYLPROLYL ISOMERASE"/>
    <property type="match status" value="1"/>
</dbReference>
<dbReference type="AlphaFoldDB" id="I7MH88"/>
<dbReference type="PANTHER" id="PTHR46512">
    <property type="entry name" value="PEPTIDYLPROLYL ISOMERASE"/>
    <property type="match status" value="1"/>
</dbReference>
<dbReference type="GO" id="GO:0005829">
    <property type="term" value="C:cytosol"/>
    <property type="evidence" value="ECO:0007669"/>
    <property type="project" value="TreeGrafter"/>
</dbReference>
<dbReference type="KEGG" id="tet:TTHERM_00347950"/>
<sequence>MSEIVYKQESDPQTLLQQEVSQALQQKQIFQSVEIVQENNEEKTETHKLEQKLNSENSPSNSPGNPQEEEAPEVSKQSNEQFQQLPVQETSEEQEIDLQKTVIVDQSNLKSQEVTFTEKQEEKIQNEIPSNNEQIQIQEEVKQEQVQQQNQEDAQKEEQQQQQASSGTAEATNTMYTVDKRMQIANQYKDQARDLIKEKKYQDALVLYQQALDITNPTYFRYINEQTKIEYQQLSTQLLNNLAICYYNLGQYQIAAQISEQTLIIDPKNLKAMYRRAVCYKNLGDYERAYECIKNAVKSGGNESKDIYAEYENIKKLYKEYIDLNKEREKEVYGRMMNSSKVSEEKKKQQQQLQTKQDIDALINSLFFFGSSAMSFLVASKIMKVDVTSKTGFSLTGCLASSIYASYYFEKKWVKGVFGLCAALIFGYMYKKQFA</sequence>
<dbReference type="GO" id="GO:0005740">
    <property type="term" value="C:mitochondrial envelope"/>
    <property type="evidence" value="ECO:0007669"/>
    <property type="project" value="TreeGrafter"/>
</dbReference>
<dbReference type="SMART" id="SM00028">
    <property type="entry name" value="TPR"/>
    <property type="match status" value="3"/>
</dbReference>
<feature type="region of interest" description="Disordered" evidence="2">
    <location>
        <begin position="38"/>
        <end position="98"/>
    </location>
</feature>
<reference evidence="5" key="1">
    <citation type="journal article" date="2006" name="PLoS Biol.">
        <title>Macronuclear genome sequence of the ciliate Tetrahymena thermophila, a model eukaryote.</title>
        <authorList>
            <person name="Eisen J.A."/>
            <person name="Coyne R.S."/>
            <person name="Wu M."/>
            <person name="Wu D."/>
            <person name="Thiagarajan M."/>
            <person name="Wortman J.R."/>
            <person name="Badger J.H."/>
            <person name="Ren Q."/>
            <person name="Amedeo P."/>
            <person name="Jones K.M."/>
            <person name="Tallon L.J."/>
            <person name="Delcher A.L."/>
            <person name="Salzberg S.L."/>
            <person name="Silva J.C."/>
            <person name="Haas B.J."/>
            <person name="Majoros W.H."/>
            <person name="Farzad M."/>
            <person name="Carlton J.M."/>
            <person name="Smith R.K. Jr."/>
            <person name="Garg J."/>
            <person name="Pearlman R.E."/>
            <person name="Karrer K.M."/>
            <person name="Sun L."/>
            <person name="Manning G."/>
            <person name="Elde N.C."/>
            <person name="Turkewitz A.P."/>
            <person name="Asai D.J."/>
            <person name="Wilkes D.E."/>
            <person name="Wang Y."/>
            <person name="Cai H."/>
            <person name="Collins K."/>
            <person name="Stewart B.A."/>
            <person name="Lee S.R."/>
            <person name="Wilamowska K."/>
            <person name="Weinberg Z."/>
            <person name="Ruzzo W.L."/>
            <person name="Wloga D."/>
            <person name="Gaertig J."/>
            <person name="Frankel J."/>
            <person name="Tsao C.-C."/>
            <person name="Gorovsky M.A."/>
            <person name="Keeling P.J."/>
            <person name="Waller R.F."/>
            <person name="Patron N.J."/>
            <person name="Cherry J.M."/>
            <person name="Stover N.A."/>
            <person name="Krieger C.J."/>
            <person name="del Toro C."/>
            <person name="Ryder H.F."/>
            <person name="Williamson S.C."/>
            <person name="Barbeau R.A."/>
            <person name="Hamilton E.P."/>
            <person name="Orias E."/>
        </authorList>
    </citation>
    <scope>NUCLEOTIDE SEQUENCE [LARGE SCALE GENOMIC DNA]</scope>
    <source>
        <strain evidence="5">SB210</strain>
    </source>
</reference>
<proteinExistence type="predicted"/>
<dbReference type="RefSeq" id="XP_001022950.1">
    <property type="nucleotide sequence ID" value="XM_001022950.1"/>
</dbReference>
<dbReference type="InterPro" id="IPR019734">
    <property type="entry name" value="TPR_rpt"/>
</dbReference>
<feature type="transmembrane region" description="Helical" evidence="3">
    <location>
        <begin position="361"/>
        <end position="379"/>
    </location>
</feature>
<feature type="compositionally biased region" description="Low complexity" evidence="2">
    <location>
        <begin position="54"/>
        <end position="66"/>
    </location>
</feature>
<dbReference type="GO" id="GO:0044183">
    <property type="term" value="F:protein folding chaperone"/>
    <property type="evidence" value="ECO:0007669"/>
    <property type="project" value="TreeGrafter"/>
</dbReference>
<feature type="repeat" description="TPR" evidence="1">
    <location>
        <begin position="236"/>
        <end position="269"/>
    </location>
</feature>
<dbReference type="Pfam" id="PF14559">
    <property type="entry name" value="TPR_19"/>
    <property type="match status" value="1"/>
</dbReference>
<keyword evidence="3" id="KW-0812">Transmembrane</keyword>
<accession>I7MH88</accession>
<feature type="compositionally biased region" description="Basic and acidic residues" evidence="2">
    <location>
        <begin position="40"/>
        <end position="53"/>
    </location>
</feature>
<dbReference type="SUPFAM" id="SSF48452">
    <property type="entry name" value="TPR-like"/>
    <property type="match status" value="1"/>
</dbReference>
<dbReference type="GO" id="GO:0012505">
    <property type="term" value="C:endomembrane system"/>
    <property type="evidence" value="ECO:0007669"/>
    <property type="project" value="TreeGrafter"/>
</dbReference>
<feature type="compositionally biased region" description="Polar residues" evidence="2">
    <location>
        <begin position="75"/>
        <end position="89"/>
    </location>
</feature>
<keyword evidence="5" id="KW-1185">Reference proteome</keyword>
<feature type="transmembrane region" description="Helical" evidence="3">
    <location>
        <begin position="413"/>
        <end position="430"/>
    </location>
</feature>
<evidence type="ECO:0000313" key="4">
    <source>
        <dbReference type="EMBL" id="EAS02705.1"/>
    </source>
</evidence>
<dbReference type="GeneID" id="7838891"/>
<dbReference type="OrthoDB" id="313426at2759"/>
<gene>
    <name evidence="4" type="ORF">TTHERM_00347950</name>
</gene>
<evidence type="ECO:0000256" key="2">
    <source>
        <dbReference type="SAM" id="MobiDB-lite"/>
    </source>
</evidence>
<dbReference type="eggNOG" id="KOG0543">
    <property type="taxonomic scope" value="Eukaryota"/>
</dbReference>
<protein>
    <submittedName>
        <fullName evidence="4">Tetratricopeptide repeat protein</fullName>
    </submittedName>
</protein>
<evidence type="ECO:0000256" key="3">
    <source>
        <dbReference type="SAM" id="Phobius"/>
    </source>
</evidence>
<dbReference type="HOGENOM" id="CLU_630904_0_0_1"/>
<feature type="compositionally biased region" description="Low complexity" evidence="2">
    <location>
        <begin position="141"/>
        <end position="152"/>
    </location>
</feature>
<dbReference type="InParanoid" id="I7MH88"/>
<dbReference type="InterPro" id="IPR050754">
    <property type="entry name" value="FKBP4/5/8-like"/>
</dbReference>
<feature type="region of interest" description="Disordered" evidence="2">
    <location>
        <begin position="141"/>
        <end position="172"/>
    </location>
</feature>
<dbReference type="InterPro" id="IPR011990">
    <property type="entry name" value="TPR-like_helical_dom_sf"/>
</dbReference>
<keyword evidence="3" id="KW-0472">Membrane</keyword>
<evidence type="ECO:0000256" key="1">
    <source>
        <dbReference type="PROSITE-ProRule" id="PRU00339"/>
    </source>
</evidence>
<dbReference type="PROSITE" id="PS50005">
    <property type="entry name" value="TPR"/>
    <property type="match status" value="1"/>
</dbReference>
<name>I7MH88_TETTS</name>
<organism evidence="4 5">
    <name type="scientific">Tetrahymena thermophila (strain SB210)</name>
    <dbReference type="NCBI Taxonomy" id="312017"/>
    <lineage>
        <taxon>Eukaryota</taxon>
        <taxon>Sar</taxon>
        <taxon>Alveolata</taxon>
        <taxon>Ciliophora</taxon>
        <taxon>Intramacronucleata</taxon>
        <taxon>Oligohymenophorea</taxon>
        <taxon>Hymenostomatida</taxon>
        <taxon>Tetrahymenina</taxon>
        <taxon>Tetrahymenidae</taxon>
        <taxon>Tetrahymena</taxon>
    </lineage>
</organism>